<dbReference type="KEGG" id="fes:HER31_06760"/>
<dbReference type="Proteomes" id="UP000501602">
    <property type="component" value="Chromosome"/>
</dbReference>
<dbReference type="PANTHER" id="PTHR40572">
    <property type="entry name" value="PROTEIN BAX"/>
    <property type="match status" value="1"/>
</dbReference>
<sequence length="262" mass="29622">MKSGRIKKVTLGLAAVGFGLIIIASQFPSQKLSIDTLPLTKNERSSDAPDFASINDIAAKKVTFFDYLRPKVEQQNRVVAREREFLLSIKQSVKDQRALTELEREQLTTIAHNYRFEARKLDEESIKGLLERVDVLPTEMVLVQAANESGWGSSRFAVEGNNYFGQWCFSKGCGLVPNARSSGLNHEVARFKDVDASVASYLNNVNTNPAYQELRKVRSWLRAAEQPVEAKDLIPSLTAYSERKQDYVDELLDMLVHNRRLL</sequence>
<dbReference type="Pfam" id="PF01832">
    <property type="entry name" value="Glucosaminidase"/>
    <property type="match status" value="1"/>
</dbReference>
<dbReference type="RefSeq" id="WP_168659853.1">
    <property type="nucleotide sequence ID" value="NZ_CP051180.1"/>
</dbReference>
<gene>
    <name evidence="2" type="ORF">HER31_06760</name>
</gene>
<reference evidence="2 3" key="1">
    <citation type="submission" date="2020-04" db="EMBL/GenBank/DDBJ databases">
        <title>Ferrimonas sp. S7 isolated from sea water.</title>
        <authorList>
            <person name="Bae S.S."/>
            <person name="Baek K."/>
        </authorList>
    </citation>
    <scope>NUCLEOTIDE SEQUENCE [LARGE SCALE GENOMIC DNA]</scope>
    <source>
        <strain evidence="2 3">S7</strain>
    </source>
</reference>
<dbReference type="EMBL" id="CP051180">
    <property type="protein sequence ID" value="QIZ76591.1"/>
    <property type="molecule type" value="Genomic_DNA"/>
</dbReference>
<evidence type="ECO:0000313" key="3">
    <source>
        <dbReference type="Proteomes" id="UP000501602"/>
    </source>
</evidence>
<dbReference type="PANTHER" id="PTHR40572:SF1">
    <property type="entry name" value="PROTEIN BAX"/>
    <property type="match status" value="1"/>
</dbReference>
<accession>A0A6H1UC03</accession>
<name>A0A6H1UC03_9GAMM</name>
<keyword evidence="3" id="KW-1185">Reference proteome</keyword>
<protein>
    <submittedName>
        <fullName evidence="2">Glucosaminidase</fullName>
    </submittedName>
</protein>
<feature type="domain" description="Mannosyl-glycoprotein endo-beta-N-acetylglucosamidase-like" evidence="1">
    <location>
        <begin position="127"/>
        <end position="222"/>
    </location>
</feature>
<dbReference type="AlphaFoldDB" id="A0A6H1UC03"/>
<dbReference type="Gene3D" id="1.10.530.10">
    <property type="match status" value="1"/>
</dbReference>
<evidence type="ECO:0000313" key="2">
    <source>
        <dbReference type="EMBL" id="QIZ76591.1"/>
    </source>
</evidence>
<organism evidence="2 3">
    <name type="scientific">Ferrimonas lipolytica</name>
    <dbReference type="NCBI Taxonomy" id="2724191"/>
    <lineage>
        <taxon>Bacteria</taxon>
        <taxon>Pseudomonadati</taxon>
        <taxon>Pseudomonadota</taxon>
        <taxon>Gammaproteobacteria</taxon>
        <taxon>Alteromonadales</taxon>
        <taxon>Ferrimonadaceae</taxon>
        <taxon>Ferrimonas</taxon>
    </lineage>
</organism>
<proteinExistence type="predicted"/>
<evidence type="ECO:0000259" key="1">
    <source>
        <dbReference type="Pfam" id="PF01832"/>
    </source>
</evidence>
<dbReference type="InterPro" id="IPR002901">
    <property type="entry name" value="MGlyc_endo_b_GlcNAc-like_dom"/>
</dbReference>
<dbReference type="GO" id="GO:0004040">
    <property type="term" value="F:amidase activity"/>
    <property type="evidence" value="ECO:0007669"/>
    <property type="project" value="InterPro"/>
</dbReference>
<dbReference type="InterPro" id="IPR053195">
    <property type="entry name" value="Bax-like"/>
</dbReference>